<organism evidence="3">
    <name type="scientific">uncultured marine thaumarchaeote AD1000_49_H01</name>
    <dbReference type="NCBI Taxonomy" id="1455922"/>
    <lineage>
        <taxon>Archaea</taxon>
        <taxon>Nitrososphaerota</taxon>
        <taxon>environmental samples</taxon>
    </lineage>
</organism>
<dbReference type="EMBL" id="KF900428">
    <property type="protein sequence ID" value="AIE94659.1"/>
    <property type="molecule type" value="Genomic_DNA"/>
</dbReference>
<evidence type="ECO:0000256" key="1">
    <source>
        <dbReference type="ARBA" id="ARBA00023027"/>
    </source>
</evidence>
<reference evidence="3" key="1">
    <citation type="journal article" date="2014" name="Genome Biol. Evol.">
        <title>Pangenome evidence for extensive interdomain horizontal transfer affecting lineage core and shell genes in uncultured planktonic thaumarchaeota and euryarchaeota.</title>
        <authorList>
            <person name="Deschamps P."/>
            <person name="Zivanovic Y."/>
            <person name="Moreira D."/>
            <person name="Rodriguez-Valera F."/>
            <person name="Lopez-Garcia P."/>
        </authorList>
    </citation>
    <scope>NUCLEOTIDE SEQUENCE</scope>
</reference>
<evidence type="ECO:0000259" key="2">
    <source>
        <dbReference type="Pfam" id="PF04455"/>
    </source>
</evidence>
<keyword evidence="1" id="KW-0520">NAD</keyword>
<evidence type="ECO:0000313" key="3">
    <source>
        <dbReference type="EMBL" id="AIE94659.1"/>
    </source>
</evidence>
<dbReference type="InterPro" id="IPR007545">
    <property type="entry name" value="LOR/SDH_bifunc_enz_cons_dom"/>
</dbReference>
<dbReference type="Gene3D" id="3.30.70.2690">
    <property type="entry name" value="LOR/SDH bifunctional enzyme, conserved domain"/>
    <property type="match status" value="1"/>
</dbReference>
<dbReference type="InterPro" id="IPR043009">
    <property type="entry name" value="LOR/SDH_bifunc_enz_cons_dom_sf"/>
</dbReference>
<dbReference type="Pfam" id="PF04455">
    <property type="entry name" value="Saccharop_dh_N"/>
    <property type="match status" value="1"/>
</dbReference>
<dbReference type="AlphaFoldDB" id="A0A075FTK6"/>
<feature type="domain" description="LOR/SDH bifunctional enzyme conserved" evidence="2">
    <location>
        <begin position="6"/>
        <end position="46"/>
    </location>
</feature>
<sequence length="47" mass="5246">MKKFSSEIELRGHLIDSLILTKVFDGIMDHGGSFEVLDIQVGKKKKG</sequence>
<proteinExistence type="predicted"/>
<accession>A0A075FTK6</accession>
<name>A0A075FTK6_9ARCH</name>
<protein>
    <recommendedName>
        <fullName evidence="2">LOR/SDH bifunctional enzyme conserved domain-containing protein</fullName>
    </recommendedName>
</protein>